<comment type="caution">
    <text evidence="4">The sequence shown here is derived from an EMBL/GenBank/DDBJ whole genome shotgun (WGS) entry which is preliminary data.</text>
</comment>
<dbReference type="InterPro" id="IPR000668">
    <property type="entry name" value="Peptidase_C1A_C"/>
</dbReference>
<gene>
    <name evidence="4" type="ORF">J2I48_22725</name>
</gene>
<protein>
    <submittedName>
        <fullName evidence="4">C1 family peptidase</fullName>
    </submittedName>
</protein>
<feature type="compositionally biased region" description="Polar residues" evidence="2">
    <location>
        <begin position="535"/>
        <end position="553"/>
    </location>
</feature>
<dbReference type="RefSeq" id="WP_207337805.1">
    <property type="nucleotide sequence ID" value="NZ_JAFMYU010000023.1"/>
</dbReference>
<dbReference type="Proteomes" id="UP000664795">
    <property type="component" value="Unassembled WGS sequence"/>
</dbReference>
<dbReference type="SMART" id="SM00645">
    <property type="entry name" value="Pept_C1"/>
    <property type="match status" value="1"/>
</dbReference>
<dbReference type="GO" id="GO:0008234">
    <property type="term" value="F:cysteine-type peptidase activity"/>
    <property type="evidence" value="ECO:0007669"/>
    <property type="project" value="InterPro"/>
</dbReference>
<accession>A0A939G8J9</accession>
<dbReference type="PROSITE" id="PS00639">
    <property type="entry name" value="THIOL_PROTEASE_HIS"/>
    <property type="match status" value="1"/>
</dbReference>
<dbReference type="Pfam" id="PF00112">
    <property type="entry name" value="Peptidase_C1"/>
    <property type="match status" value="1"/>
</dbReference>
<feature type="domain" description="Peptidase C1A papain C-terminal" evidence="3">
    <location>
        <begin position="61"/>
        <end position="285"/>
    </location>
</feature>
<dbReference type="SUPFAM" id="SSF54001">
    <property type="entry name" value="Cysteine proteinases"/>
    <property type="match status" value="1"/>
</dbReference>
<dbReference type="InterPro" id="IPR013128">
    <property type="entry name" value="Peptidase_C1A"/>
</dbReference>
<evidence type="ECO:0000313" key="5">
    <source>
        <dbReference type="Proteomes" id="UP000664795"/>
    </source>
</evidence>
<dbReference type="EMBL" id="JAFMYU010000023">
    <property type="protein sequence ID" value="MBO0933841.1"/>
    <property type="molecule type" value="Genomic_DNA"/>
</dbReference>
<feature type="region of interest" description="Disordered" evidence="2">
    <location>
        <begin position="528"/>
        <end position="553"/>
    </location>
</feature>
<evidence type="ECO:0000256" key="1">
    <source>
        <dbReference type="ARBA" id="ARBA00008455"/>
    </source>
</evidence>
<dbReference type="PANTHER" id="PTHR12411">
    <property type="entry name" value="CYSTEINE PROTEASE FAMILY C1-RELATED"/>
    <property type="match status" value="1"/>
</dbReference>
<reference evidence="4 5" key="1">
    <citation type="submission" date="2021-03" db="EMBL/GenBank/DDBJ databases">
        <title>Fibrella sp. HMF5036 genome sequencing and assembly.</title>
        <authorList>
            <person name="Kang H."/>
            <person name="Kim H."/>
            <person name="Bae S."/>
            <person name="Joh K."/>
        </authorList>
    </citation>
    <scope>NUCLEOTIDE SEQUENCE [LARGE SCALE GENOMIC DNA]</scope>
    <source>
        <strain evidence="4 5">HMF5036</strain>
    </source>
</reference>
<dbReference type="InterPro" id="IPR038765">
    <property type="entry name" value="Papain-like_cys_pep_sf"/>
</dbReference>
<comment type="similarity">
    <text evidence="1">Belongs to the peptidase C1 family.</text>
</comment>
<dbReference type="GO" id="GO:0006508">
    <property type="term" value="P:proteolysis"/>
    <property type="evidence" value="ECO:0007669"/>
    <property type="project" value="InterPro"/>
</dbReference>
<dbReference type="CDD" id="cd02619">
    <property type="entry name" value="Peptidase_C1"/>
    <property type="match status" value="1"/>
</dbReference>
<evidence type="ECO:0000256" key="2">
    <source>
        <dbReference type="SAM" id="MobiDB-lite"/>
    </source>
</evidence>
<sequence>MNASRLITLGLTMLLATCTFKRELVEPAEGDNTVSTGWLGNENLSSVPVTTNFGFSASGNLPASVDLSQYLPPIGDQGQYGTCVAWATAYYAKTMIEGLAYNYTSTQLANRSYQISPRDLFTSLPDSKKGKKCGGTLFDDAMSLLQQRGAATLATVPYTNLGDCSAATASASWATEAAKHKIKSYRTIDPSIATIKQQLANKVPVVLGAKLSDNFMTWNSDNVLSSNTTYTRVGQHAYHALTIVGYDDRKGANGAFKVVNSWNTNWGSKGIIWIDYNFLLNTFAQNDGTGKKVLMVMTENTTKPDPQPTPQPNKPTGIDLVAWVYDDFSTYTQTGNPTSRGLSMNIYNVGSGDATPRAPWKLYYMYYNAYNANDYGLLFYNTHTTQGLGVNKYQCVGNNCSYNITIPAYSNLSKVLFNHNNGVQVNYNVPAALNGSYYLVLLVDPENALNDTDPEDNYFYTTSDPIRFKNGYGARKDAENVAFSFKNLVSPMVGKTQRRQFTTAVTPTNLNAYSPEEIADFLRQEQKNGGLSRKLAQSAQQTNLTNARPSSPH</sequence>
<evidence type="ECO:0000259" key="3">
    <source>
        <dbReference type="SMART" id="SM00645"/>
    </source>
</evidence>
<organism evidence="4 5">
    <name type="scientific">Fibrella aquatilis</name>
    <dbReference type="NCBI Taxonomy" id="2817059"/>
    <lineage>
        <taxon>Bacteria</taxon>
        <taxon>Pseudomonadati</taxon>
        <taxon>Bacteroidota</taxon>
        <taxon>Cytophagia</taxon>
        <taxon>Cytophagales</taxon>
        <taxon>Spirosomataceae</taxon>
        <taxon>Fibrella</taxon>
    </lineage>
</organism>
<keyword evidence="5" id="KW-1185">Reference proteome</keyword>
<name>A0A939G8J9_9BACT</name>
<dbReference type="AlphaFoldDB" id="A0A939G8J9"/>
<dbReference type="Gene3D" id="3.90.70.10">
    <property type="entry name" value="Cysteine proteinases"/>
    <property type="match status" value="1"/>
</dbReference>
<evidence type="ECO:0000313" key="4">
    <source>
        <dbReference type="EMBL" id="MBO0933841.1"/>
    </source>
</evidence>
<dbReference type="InterPro" id="IPR025660">
    <property type="entry name" value="Pept_his_AS"/>
</dbReference>
<proteinExistence type="inferred from homology"/>